<proteinExistence type="predicted"/>
<keyword evidence="3" id="KW-1185">Reference proteome</keyword>
<evidence type="ECO:0000313" key="2">
    <source>
        <dbReference type="EMBL" id="KAJ7691374.1"/>
    </source>
</evidence>
<reference evidence="2" key="1">
    <citation type="submission" date="2023-03" db="EMBL/GenBank/DDBJ databases">
        <title>Massive genome expansion in bonnet fungi (Mycena s.s.) driven by repeated elements and novel gene families across ecological guilds.</title>
        <authorList>
            <consortium name="Lawrence Berkeley National Laboratory"/>
            <person name="Harder C.B."/>
            <person name="Miyauchi S."/>
            <person name="Viragh M."/>
            <person name="Kuo A."/>
            <person name="Thoen E."/>
            <person name="Andreopoulos B."/>
            <person name="Lu D."/>
            <person name="Skrede I."/>
            <person name="Drula E."/>
            <person name="Henrissat B."/>
            <person name="Morin E."/>
            <person name="Kohler A."/>
            <person name="Barry K."/>
            <person name="LaButti K."/>
            <person name="Morin E."/>
            <person name="Salamov A."/>
            <person name="Lipzen A."/>
            <person name="Mereny Z."/>
            <person name="Hegedus B."/>
            <person name="Baldrian P."/>
            <person name="Stursova M."/>
            <person name="Weitz H."/>
            <person name="Taylor A."/>
            <person name="Grigoriev I.V."/>
            <person name="Nagy L.G."/>
            <person name="Martin F."/>
            <person name="Kauserud H."/>
        </authorList>
    </citation>
    <scope>NUCLEOTIDE SEQUENCE</scope>
    <source>
        <strain evidence="2">CBHHK067</strain>
    </source>
</reference>
<dbReference type="AlphaFoldDB" id="A0AAD7DI28"/>
<dbReference type="EMBL" id="JARKIE010000059">
    <property type="protein sequence ID" value="KAJ7691374.1"/>
    <property type="molecule type" value="Genomic_DNA"/>
</dbReference>
<comment type="caution">
    <text evidence="2">The sequence shown here is derived from an EMBL/GenBank/DDBJ whole genome shotgun (WGS) entry which is preliminary data.</text>
</comment>
<evidence type="ECO:0000256" key="1">
    <source>
        <dbReference type="SAM" id="MobiDB-lite"/>
    </source>
</evidence>
<name>A0AAD7DI28_MYCRO</name>
<accession>A0AAD7DI28</accession>
<feature type="compositionally biased region" description="Polar residues" evidence="1">
    <location>
        <begin position="60"/>
        <end position="72"/>
    </location>
</feature>
<dbReference type="Proteomes" id="UP001221757">
    <property type="component" value="Unassembled WGS sequence"/>
</dbReference>
<feature type="compositionally biased region" description="Polar residues" evidence="1">
    <location>
        <begin position="316"/>
        <end position="340"/>
    </location>
</feature>
<feature type="region of interest" description="Disordered" evidence="1">
    <location>
        <begin position="55"/>
        <end position="76"/>
    </location>
</feature>
<feature type="region of interest" description="Disordered" evidence="1">
    <location>
        <begin position="274"/>
        <end position="340"/>
    </location>
</feature>
<organism evidence="2 3">
    <name type="scientific">Mycena rosella</name>
    <name type="common">Pink bonnet</name>
    <name type="synonym">Agaricus rosellus</name>
    <dbReference type="NCBI Taxonomy" id="1033263"/>
    <lineage>
        <taxon>Eukaryota</taxon>
        <taxon>Fungi</taxon>
        <taxon>Dikarya</taxon>
        <taxon>Basidiomycota</taxon>
        <taxon>Agaricomycotina</taxon>
        <taxon>Agaricomycetes</taxon>
        <taxon>Agaricomycetidae</taxon>
        <taxon>Agaricales</taxon>
        <taxon>Marasmiineae</taxon>
        <taxon>Mycenaceae</taxon>
        <taxon>Mycena</taxon>
    </lineage>
</organism>
<gene>
    <name evidence="2" type="ORF">B0H17DRAFT_1201220</name>
</gene>
<sequence length="340" mass="36461">MDELERLCSGTPFTRAHFNEPSRIPHIVSSLDPLLHARLPKTFFDWFGIPATDTSKRAPGTQSYSPSPSTEAGKNVPMHSLAPLAVRKLPSARISPFIEPRHLEARGKCAQVAVIANGRRVPELRAGVHFSMTSSGRARSCADEMADTPVGGMQPRAPPPVLPSSKSPAPALVNDGGSVDLGGLEAKLCVQAELSPSTEHTVLLTTRNLAEEETAIARSALAPRIAKAELRTGSLLSTSCPGSHSQGRHCCPLARGLKFPAPAVVDETAVELGGREESRRQLGLPDLEMRTWEKSTRAVDPPSPAPPDNMRASAPVLTSKSIRSCRSKLSQSIQRRTPLH</sequence>
<feature type="compositionally biased region" description="Basic and acidic residues" evidence="1">
    <location>
        <begin position="287"/>
        <end position="297"/>
    </location>
</feature>
<protein>
    <submittedName>
        <fullName evidence="2">Uncharacterized protein</fullName>
    </submittedName>
</protein>
<evidence type="ECO:0000313" key="3">
    <source>
        <dbReference type="Proteomes" id="UP001221757"/>
    </source>
</evidence>